<dbReference type="GO" id="GO:0019509">
    <property type="term" value="P:L-methionine salvage from methylthioadenosine"/>
    <property type="evidence" value="ECO:0007669"/>
    <property type="project" value="TreeGrafter"/>
</dbReference>
<protein>
    <submittedName>
        <fullName evidence="3">S-methyl-5-thioribose-1-phosphate isomerase</fullName>
    </submittedName>
</protein>
<comment type="similarity">
    <text evidence="2">Belongs to the eIF-2B alpha/beta/delta subunits family.</text>
</comment>
<organism evidence="3 4">
    <name type="scientific">Candidatus Falkowbacteria bacterium HGW-Falkowbacteria-1</name>
    <dbReference type="NCBI Taxonomy" id="2013768"/>
    <lineage>
        <taxon>Bacteria</taxon>
        <taxon>Candidatus Falkowiibacteriota</taxon>
    </lineage>
</organism>
<dbReference type="GO" id="GO:0046523">
    <property type="term" value="F:S-methyl-5-thioribose-1-phosphate isomerase activity"/>
    <property type="evidence" value="ECO:0007669"/>
    <property type="project" value="TreeGrafter"/>
</dbReference>
<accession>A0A2N2E9C6</accession>
<dbReference type="Gene3D" id="3.40.50.10470">
    <property type="entry name" value="Translation initiation factor eif-2b, domain 2"/>
    <property type="match status" value="1"/>
</dbReference>
<evidence type="ECO:0000313" key="4">
    <source>
        <dbReference type="Proteomes" id="UP000233517"/>
    </source>
</evidence>
<reference evidence="3 4" key="1">
    <citation type="journal article" date="2017" name="ISME J.">
        <title>Potential for microbial H2 and metal transformations associated with novel bacteria and archaea in deep terrestrial subsurface sediments.</title>
        <authorList>
            <person name="Hernsdorf A.W."/>
            <person name="Amano Y."/>
            <person name="Miyakawa K."/>
            <person name="Ise K."/>
            <person name="Suzuki Y."/>
            <person name="Anantharaman K."/>
            <person name="Probst A."/>
            <person name="Burstein D."/>
            <person name="Thomas B.C."/>
            <person name="Banfield J.F."/>
        </authorList>
    </citation>
    <scope>NUCLEOTIDE SEQUENCE [LARGE SCALE GENOMIC DNA]</scope>
    <source>
        <strain evidence="3">HGW-Falkowbacteria-1</strain>
    </source>
</reference>
<evidence type="ECO:0000256" key="2">
    <source>
        <dbReference type="RuleBase" id="RU003814"/>
    </source>
</evidence>
<dbReference type="Gene3D" id="1.20.120.420">
    <property type="entry name" value="translation initiation factor eif-2b, domain 1"/>
    <property type="match status" value="1"/>
</dbReference>
<dbReference type="InterPro" id="IPR027363">
    <property type="entry name" value="M1Pi_N"/>
</dbReference>
<dbReference type="AlphaFoldDB" id="A0A2N2E9C6"/>
<dbReference type="PANTHER" id="PTHR43475:SF1">
    <property type="entry name" value="METHYLTHIORIBOSE-1-PHOSPHATE ISOMERASE"/>
    <property type="match status" value="1"/>
</dbReference>
<name>A0A2N2E9C6_9BACT</name>
<dbReference type="InterPro" id="IPR011559">
    <property type="entry name" value="Initiation_fac_2B_a/b/d"/>
</dbReference>
<dbReference type="InterPro" id="IPR000649">
    <property type="entry name" value="IF-2B-related"/>
</dbReference>
<dbReference type="NCBIfam" id="NF004326">
    <property type="entry name" value="PRK05720.1"/>
    <property type="match status" value="1"/>
</dbReference>
<dbReference type="InterPro" id="IPR005251">
    <property type="entry name" value="IF-M1Pi"/>
</dbReference>
<dbReference type="InterPro" id="IPR037171">
    <property type="entry name" value="NagB/RpiA_transferase-like"/>
</dbReference>
<dbReference type="NCBIfam" id="TIGR00524">
    <property type="entry name" value="eIF-2B_rel"/>
    <property type="match status" value="1"/>
</dbReference>
<dbReference type="NCBIfam" id="TIGR00512">
    <property type="entry name" value="salvage_mtnA"/>
    <property type="match status" value="1"/>
</dbReference>
<dbReference type="PANTHER" id="PTHR43475">
    <property type="entry name" value="METHYLTHIORIBOSE-1-PHOSPHATE ISOMERASE"/>
    <property type="match status" value="1"/>
</dbReference>
<dbReference type="EMBL" id="PHAI01000002">
    <property type="protein sequence ID" value="PKM91321.1"/>
    <property type="molecule type" value="Genomic_DNA"/>
</dbReference>
<keyword evidence="1 3" id="KW-0413">Isomerase</keyword>
<sequence>MKNLKQLRQLLPLTVELKKDRVIIIDQVYLPDRLKFIQLKKYSQAISAIKEFNVRGAQAIGAVGGAGIFLASLVYKGDNSFNFLIYLKKIAKEIIKARPTANNLAWAVNRVLGEIKSNNVFDIKKDIYNSYKKLLEEETNNNLKIGAYGEKLIKNNYRILTHCNAGSLSAIWYGTATAPIYSALIKGKKLSVLIDETRPWLQGARLTAWEMSKSGIDYTVNIDSASGFLMENKMVDMVIVGADRIALNGDTANKIGTFPLALMAKRYNIPFYVAAVKATIDFETKAGKDIRIEQRSGDEVLKHTSYWENRNLIKKQSKKFDSLLNIAPKGAKAFNPVFDVTPADLITGIITEDGILKPSVLSSKLKR</sequence>
<dbReference type="SUPFAM" id="SSF100950">
    <property type="entry name" value="NagB/RpiA/CoA transferase-like"/>
    <property type="match status" value="1"/>
</dbReference>
<dbReference type="Proteomes" id="UP000233517">
    <property type="component" value="Unassembled WGS sequence"/>
</dbReference>
<evidence type="ECO:0000256" key="1">
    <source>
        <dbReference type="ARBA" id="ARBA00023235"/>
    </source>
</evidence>
<dbReference type="Pfam" id="PF01008">
    <property type="entry name" value="IF-2B"/>
    <property type="match status" value="1"/>
</dbReference>
<proteinExistence type="inferred from homology"/>
<comment type="caution">
    <text evidence="3">The sequence shown here is derived from an EMBL/GenBank/DDBJ whole genome shotgun (WGS) entry which is preliminary data.</text>
</comment>
<evidence type="ECO:0000313" key="3">
    <source>
        <dbReference type="EMBL" id="PKM91321.1"/>
    </source>
</evidence>
<gene>
    <name evidence="3" type="primary">mtnA</name>
    <name evidence="3" type="ORF">CVU82_01840</name>
</gene>
<dbReference type="FunFam" id="3.40.50.10470:FF:000006">
    <property type="entry name" value="Methylthioribose-1-phosphate isomerase"/>
    <property type="match status" value="1"/>
</dbReference>
<dbReference type="InterPro" id="IPR042529">
    <property type="entry name" value="IF_2B-like_C"/>
</dbReference>